<keyword evidence="2" id="KW-1185">Reference proteome</keyword>
<evidence type="ECO:0000313" key="2">
    <source>
        <dbReference type="Proteomes" id="UP001463665"/>
    </source>
</evidence>
<dbReference type="RefSeq" id="WP_345767382.1">
    <property type="nucleotide sequence ID" value="NZ_CP154834.1"/>
</dbReference>
<name>A0AAU6WSN7_9FLAO</name>
<sequence length="64" mass="7253">MNTIENKKKVKLKVEDLTIIFGKNKEKALELLDEGFSKKEILEKPAARSGSTKRILKFMKGNSS</sequence>
<protein>
    <recommendedName>
        <fullName evidence="3">ABC transporter ATP-binding protein</fullName>
    </recommendedName>
</protein>
<evidence type="ECO:0000313" key="1">
    <source>
        <dbReference type="EMBL" id="XAO75829.1"/>
    </source>
</evidence>
<gene>
    <name evidence="1" type="ORF">AAFP95_08270</name>
</gene>
<proteinExistence type="predicted"/>
<reference evidence="1 2" key="1">
    <citation type="submission" date="2024-04" db="EMBL/GenBank/DDBJ databases">
        <title>Genome sequencing and assembly of rice foliar adapted Chryseobacterium endophyticum OsEnb-ALM-A6.</title>
        <authorList>
            <person name="Kumar S."/>
            <person name="Javed M."/>
            <person name="Chouhan V."/>
            <person name="Charishma K."/>
            <person name="Patel A."/>
            <person name="Kumar M."/>
            <person name="Sahu K.P."/>
            <person name="Kumar A."/>
        </authorList>
    </citation>
    <scope>NUCLEOTIDE SEQUENCE [LARGE SCALE GENOMIC DNA]</scope>
    <source>
        <strain evidence="1 2">OsEnb-ALM-A6</strain>
    </source>
</reference>
<dbReference type="EMBL" id="CP154834">
    <property type="protein sequence ID" value="XAO75829.1"/>
    <property type="molecule type" value="Genomic_DNA"/>
</dbReference>
<dbReference type="Proteomes" id="UP001463665">
    <property type="component" value="Chromosome"/>
</dbReference>
<organism evidence="1 2">
    <name type="scientific">Chryseobacterium endophyticum</name>
    <dbReference type="NCBI Taxonomy" id="1854762"/>
    <lineage>
        <taxon>Bacteria</taxon>
        <taxon>Pseudomonadati</taxon>
        <taxon>Bacteroidota</taxon>
        <taxon>Flavobacteriia</taxon>
        <taxon>Flavobacteriales</taxon>
        <taxon>Weeksellaceae</taxon>
        <taxon>Chryseobacterium group</taxon>
        <taxon>Chryseobacterium</taxon>
    </lineage>
</organism>
<dbReference type="AlphaFoldDB" id="A0AAU6WSN7"/>
<accession>A0AAU6WSN7</accession>
<evidence type="ECO:0008006" key="3">
    <source>
        <dbReference type="Google" id="ProtNLM"/>
    </source>
</evidence>